<dbReference type="SUPFAM" id="SSF81296">
    <property type="entry name" value="E set domains"/>
    <property type="match status" value="1"/>
</dbReference>
<feature type="transmembrane region" description="Helical" evidence="1">
    <location>
        <begin position="104"/>
        <end position="123"/>
    </location>
</feature>
<reference evidence="3 4" key="1">
    <citation type="submission" date="2017-08" db="EMBL/GenBank/DDBJ databases">
        <title>Aliifodinibius alkalisoli sp. nov., isolated from saline alkaline soil.</title>
        <authorList>
            <person name="Liu D."/>
            <person name="Zhang G."/>
        </authorList>
    </citation>
    <scope>NUCLEOTIDE SEQUENCE [LARGE SCALE GENOMIC DNA]</scope>
    <source>
        <strain evidence="3 4">WN023</strain>
    </source>
</reference>
<dbReference type="InterPro" id="IPR013783">
    <property type="entry name" value="Ig-like_fold"/>
</dbReference>
<protein>
    <recommendedName>
        <fullName evidence="2">AMP-activated protein kinase glycogen-binding domain-containing protein</fullName>
    </recommendedName>
</protein>
<keyword evidence="1" id="KW-0812">Transmembrane</keyword>
<dbReference type="InterPro" id="IPR032640">
    <property type="entry name" value="AMPK1_CBM"/>
</dbReference>
<dbReference type="CDD" id="cd07184">
    <property type="entry name" value="E_set_Isoamylase_like_N"/>
    <property type="match status" value="1"/>
</dbReference>
<feature type="domain" description="AMP-activated protein kinase glycogen-binding" evidence="2">
    <location>
        <begin position="158"/>
        <end position="231"/>
    </location>
</feature>
<evidence type="ECO:0000313" key="3">
    <source>
        <dbReference type="EMBL" id="PAU92736.1"/>
    </source>
</evidence>
<sequence length="233" mass="27188">MNKEEILQKYLDGELSGEEEREALHMIADDPEMREMLSFERSVRSTINETNVYDQPEVPDGFTDQVMYSIEQAEQPEPNISVIEEIKSWIQSLWRPKEIRLRPVYGVMATMILMIVILTPFYFDTSQEVPQRNNTQETIQQVTHSKDQVWVRFVYIDENAQSIELAGDFNGWEPVPLDKQEVNGEQVWTGLVSMSRGEHRYMFVKDGEKWVTDPMAPMQREDGFGNKNAVIYL</sequence>
<proteinExistence type="predicted"/>
<name>A0A2A2G4N2_9BACT</name>
<keyword evidence="4" id="KW-1185">Reference proteome</keyword>
<dbReference type="OrthoDB" id="5451596at2"/>
<organism evidence="3 4">
    <name type="scientific">Fodinibius salipaludis</name>
    <dbReference type="NCBI Taxonomy" id="2032627"/>
    <lineage>
        <taxon>Bacteria</taxon>
        <taxon>Pseudomonadati</taxon>
        <taxon>Balneolota</taxon>
        <taxon>Balneolia</taxon>
        <taxon>Balneolales</taxon>
        <taxon>Balneolaceae</taxon>
        <taxon>Fodinibius</taxon>
    </lineage>
</organism>
<dbReference type="InterPro" id="IPR014756">
    <property type="entry name" value="Ig_E-set"/>
</dbReference>
<dbReference type="EMBL" id="NSKE01000014">
    <property type="protein sequence ID" value="PAU92736.1"/>
    <property type="molecule type" value="Genomic_DNA"/>
</dbReference>
<dbReference type="Proteomes" id="UP000218831">
    <property type="component" value="Unassembled WGS sequence"/>
</dbReference>
<dbReference type="Gene3D" id="2.60.40.10">
    <property type="entry name" value="Immunoglobulins"/>
    <property type="match status" value="1"/>
</dbReference>
<evidence type="ECO:0000256" key="1">
    <source>
        <dbReference type="SAM" id="Phobius"/>
    </source>
</evidence>
<keyword evidence="1" id="KW-1133">Transmembrane helix</keyword>
<keyword evidence="1" id="KW-0472">Membrane</keyword>
<gene>
    <name evidence="3" type="ORF">CK503_15340</name>
</gene>
<dbReference type="AlphaFoldDB" id="A0A2A2G4N2"/>
<dbReference type="Pfam" id="PF16561">
    <property type="entry name" value="AMPK1_CBM"/>
    <property type="match status" value="1"/>
</dbReference>
<accession>A0A2A2G4N2</accession>
<dbReference type="RefSeq" id="WP_095607716.1">
    <property type="nucleotide sequence ID" value="NZ_NSKE01000014.1"/>
</dbReference>
<evidence type="ECO:0000313" key="4">
    <source>
        <dbReference type="Proteomes" id="UP000218831"/>
    </source>
</evidence>
<comment type="caution">
    <text evidence="3">The sequence shown here is derived from an EMBL/GenBank/DDBJ whole genome shotgun (WGS) entry which is preliminary data.</text>
</comment>
<evidence type="ECO:0000259" key="2">
    <source>
        <dbReference type="Pfam" id="PF16561"/>
    </source>
</evidence>